<organism evidence="1 2">
    <name type="scientific">Lophiotrema nucula</name>
    <dbReference type="NCBI Taxonomy" id="690887"/>
    <lineage>
        <taxon>Eukaryota</taxon>
        <taxon>Fungi</taxon>
        <taxon>Dikarya</taxon>
        <taxon>Ascomycota</taxon>
        <taxon>Pezizomycotina</taxon>
        <taxon>Dothideomycetes</taxon>
        <taxon>Pleosporomycetidae</taxon>
        <taxon>Pleosporales</taxon>
        <taxon>Lophiotremataceae</taxon>
        <taxon>Lophiotrema</taxon>
    </lineage>
</organism>
<dbReference type="AlphaFoldDB" id="A0A6A5YE69"/>
<dbReference type="Proteomes" id="UP000799770">
    <property type="component" value="Unassembled WGS sequence"/>
</dbReference>
<sequence>MFPLYKKEPELMVRPLPHQPTFVMMENENRFEAQEQHAEILRVPSESTPLVDQFPLPPNSNGLQGAQLVQPSPHDHRVGNNVLPYTPVVNFVAKGPLTLTPKGPLTLVVGSKDNGNGPRKYKVSYEAVSRLSPVLKKLLEDNCSKFPGRSIKIKLKWEDPDMLALILRIAHANLLPVWHATLDFRQLLEMALLCHQYDLNPLLSPFIDKWIAPFAGRVLEPGFEDWLFIAYQFGLEDDYRALSRYLTLNCTISERKQALSPSGKPLNGSYPPGSLEHIYGLRERILKEFLDTVYYHVESMLDGNTCQCTTATPQNANECTLLNHGSTVRSLKALGYYPHLPSTRHLSASITAIQAQLTGIKVMTWRHTDGSANGEDAREESDPHWGCNSGRILAGRIRDVVARLEGGVDEGVVKGLRNNGGKLRGVRR</sequence>
<evidence type="ECO:0008006" key="3">
    <source>
        <dbReference type="Google" id="ProtNLM"/>
    </source>
</evidence>
<accession>A0A6A5YE69</accession>
<keyword evidence="2" id="KW-1185">Reference proteome</keyword>
<dbReference type="OrthoDB" id="5275938at2759"/>
<gene>
    <name evidence="1" type="ORF">BDV96DRAFT_655706</name>
</gene>
<protein>
    <recommendedName>
        <fullName evidence="3">BTB domain-containing protein</fullName>
    </recommendedName>
</protein>
<proteinExistence type="predicted"/>
<reference evidence="1" key="1">
    <citation type="journal article" date="2020" name="Stud. Mycol.">
        <title>101 Dothideomycetes genomes: a test case for predicting lifestyles and emergence of pathogens.</title>
        <authorList>
            <person name="Haridas S."/>
            <person name="Albert R."/>
            <person name="Binder M."/>
            <person name="Bloem J."/>
            <person name="Labutti K."/>
            <person name="Salamov A."/>
            <person name="Andreopoulos B."/>
            <person name="Baker S."/>
            <person name="Barry K."/>
            <person name="Bills G."/>
            <person name="Bluhm B."/>
            <person name="Cannon C."/>
            <person name="Castanera R."/>
            <person name="Culley D."/>
            <person name="Daum C."/>
            <person name="Ezra D."/>
            <person name="Gonzalez J."/>
            <person name="Henrissat B."/>
            <person name="Kuo A."/>
            <person name="Liang C."/>
            <person name="Lipzen A."/>
            <person name="Lutzoni F."/>
            <person name="Magnuson J."/>
            <person name="Mondo S."/>
            <person name="Nolan M."/>
            <person name="Ohm R."/>
            <person name="Pangilinan J."/>
            <person name="Park H.-J."/>
            <person name="Ramirez L."/>
            <person name="Alfaro M."/>
            <person name="Sun H."/>
            <person name="Tritt A."/>
            <person name="Yoshinaga Y."/>
            <person name="Zwiers L.-H."/>
            <person name="Turgeon B."/>
            <person name="Goodwin S."/>
            <person name="Spatafora J."/>
            <person name="Crous P."/>
            <person name="Grigoriev I."/>
        </authorList>
    </citation>
    <scope>NUCLEOTIDE SEQUENCE</scope>
    <source>
        <strain evidence="1">CBS 627.86</strain>
    </source>
</reference>
<dbReference type="EMBL" id="ML977383">
    <property type="protein sequence ID" value="KAF2105355.1"/>
    <property type="molecule type" value="Genomic_DNA"/>
</dbReference>
<evidence type="ECO:0000313" key="2">
    <source>
        <dbReference type="Proteomes" id="UP000799770"/>
    </source>
</evidence>
<evidence type="ECO:0000313" key="1">
    <source>
        <dbReference type="EMBL" id="KAF2105355.1"/>
    </source>
</evidence>
<name>A0A6A5YE69_9PLEO</name>